<name>A0A9N8HS44_9STRA</name>
<accession>A0A9N8HS44</accession>
<dbReference type="OrthoDB" id="51613at2759"/>
<dbReference type="AlphaFoldDB" id="A0A9N8HS44"/>
<evidence type="ECO:0000313" key="1">
    <source>
        <dbReference type="EMBL" id="CAB9520768.1"/>
    </source>
</evidence>
<evidence type="ECO:0000313" key="2">
    <source>
        <dbReference type="Proteomes" id="UP001153069"/>
    </source>
</evidence>
<keyword evidence="2" id="KW-1185">Reference proteome</keyword>
<proteinExistence type="predicted"/>
<dbReference type="Proteomes" id="UP001153069">
    <property type="component" value="Unassembled WGS sequence"/>
</dbReference>
<protein>
    <submittedName>
        <fullName evidence="1">Uncharacterized protein</fullName>
    </submittedName>
</protein>
<comment type="caution">
    <text evidence="1">The sequence shown here is derived from an EMBL/GenBank/DDBJ whole genome shotgun (WGS) entry which is preliminary data.</text>
</comment>
<dbReference type="EMBL" id="CAICTM010001131">
    <property type="protein sequence ID" value="CAB9520768.1"/>
    <property type="molecule type" value="Genomic_DNA"/>
</dbReference>
<organism evidence="1 2">
    <name type="scientific">Seminavis robusta</name>
    <dbReference type="NCBI Taxonomy" id="568900"/>
    <lineage>
        <taxon>Eukaryota</taxon>
        <taxon>Sar</taxon>
        <taxon>Stramenopiles</taxon>
        <taxon>Ochrophyta</taxon>
        <taxon>Bacillariophyta</taxon>
        <taxon>Bacillariophyceae</taxon>
        <taxon>Bacillariophycidae</taxon>
        <taxon>Naviculales</taxon>
        <taxon>Naviculaceae</taxon>
        <taxon>Seminavis</taxon>
    </lineage>
</organism>
<sequence>MEANADPDLPTSCPGRAVISAPAGGYLLQLFPPGDKGKPVLTRYFEKEEVVGDGLAWIYEGEVAEKAKYKVAHKGSCFQYKEVEYVLSGKTPFEKDDLVEVRRLEEEQNRQEIEPFTGAGTKKRRREGPHELVPFPTSTLKRKLPMGKLAEQFGGLKDRELTKQALFDGLVKLATKIGVSNLDKKAVPILGLSAISGAGKTEFLRWIFNNCCTYLPKNQNTTMLLQKINEGISQGQRKLDNILVLFASFNQESTYFSGEGPIVSTTVERLLRSFMGNVEMGGNTAWKKTRFEGFSSFQDIIHHFSSIQEKGNTGFIICVDELSKLRRGNSSEYEKLMDELLSLSQVCLKGGVFCAIVGAALSIYDFGEVILQLSGRALEPISFPQSKPQMVEAAKNFARKNTRIFTGAPCGNEMDEFYLDVTTSCLESSERLEYWSSIMDLKNSTETRVTPTAISYVKPDAFTYDEIFLLVSKGLFDRDSWDTLNKEKVEALMNELGGSVVLKPKEGCIRRHMGELLVGKMMLPAWRLLEFAFVEKNRMFKYVQNWVLTETSKLFYTYSPAEVQKMWEIATMAVLELRRAMIWACNAAPGGNDLYPTVKETVEGLGVEHNLCDDLLDAASHPRAAECKFTMNLAENIKEKFEYDRDSPCIFYSVNDIEKGVEGVFKGGFDTSENDVCILFQMKMYKEATPSLILDWLKKADSRANDLGLQDGSYVVQLFVTGAVEANIANCKAEWPKNCMVFGTKALKHLFEPFGPGIIERLINLKSR</sequence>
<gene>
    <name evidence="1" type="ORF">SEMRO_1133_G244780.1</name>
</gene>
<reference evidence="1" key="1">
    <citation type="submission" date="2020-06" db="EMBL/GenBank/DDBJ databases">
        <authorList>
            <consortium name="Plant Systems Biology data submission"/>
        </authorList>
    </citation>
    <scope>NUCLEOTIDE SEQUENCE</scope>
    <source>
        <strain evidence="1">D6</strain>
    </source>
</reference>
<dbReference type="SUPFAM" id="SSF52540">
    <property type="entry name" value="P-loop containing nucleoside triphosphate hydrolases"/>
    <property type="match status" value="1"/>
</dbReference>
<dbReference type="InterPro" id="IPR027417">
    <property type="entry name" value="P-loop_NTPase"/>
</dbReference>